<dbReference type="PANTHER" id="PTHR43130">
    <property type="entry name" value="ARAC-FAMILY TRANSCRIPTIONAL REGULATOR"/>
    <property type="match status" value="1"/>
</dbReference>
<name>A0A318S406_WILLI</name>
<proteinExistence type="predicted"/>
<dbReference type="InterPro" id="IPR052158">
    <property type="entry name" value="INH-QAR"/>
</dbReference>
<comment type="caution">
    <text evidence="2">The sequence shown here is derived from an EMBL/GenBank/DDBJ whole genome shotgun (WGS) entry which is preliminary data.</text>
</comment>
<dbReference type="RefSeq" id="WP_110469072.1">
    <property type="nucleotide sequence ID" value="NZ_QJSP01000004.1"/>
</dbReference>
<dbReference type="InterPro" id="IPR029062">
    <property type="entry name" value="Class_I_gatase-like"/>
</dbReference>
<dbReference type="PANTHER" id="PTHR43130:SF15">
    <property type="entry name" value="THIJ_PFPI FAMILY PROTEIN (AFU_ORTHOLOGUE AFUA_5G14240)"/>
    <property type="match status" value="1"/>
</dbReference>
<dbReference type="CDD" id="cd03139">
    <property type="entry name" value="GATase1_PfpI_2"/>
    <property type="match status" value="1"/>
</dbReference>
<reference evidence="2 3" key="1">
    <citation type="submission" date="2018-06" db="EMBL/GenBank/DDBJ databases">
        <title>Genomic Encyclopedia of Type Strains, Phase IV (KMG-IV): sequencing the most valuable type-strain genomes for metagenomic binning, comparative biology and taxonomic classification.</title>
        <authorList>
            <person name="Goeker M."/>
        </authorList>
    </citation>
    <scope>NUCLEOTIDE SEQUENCE [LARGE SCALE GENOMIC DNA]</scope>
    <source>
        <strain evidence="2 3">DSM 45521</strain>
    </source>
</reference>
<dbReference type="Pfam" id="PF01965">
    <property type="entry name" value="DJ-1_PfpI"/>
    <property type="match status" value="1"/>
</dbReference>
<dbReference type="Gene3D" id="3.40.50.880">
    <property type="match status" value="1"/>
</dbReference>
<organism evidence="2 3">
    <name type="scientific">Williamsia limnetica</name>
    <dbReference type="NCBI Taxonomy" id="882452"/>
    <lineage>
        <taxon>Bacteria</taxon>
        <taxon>Bacillati</taxon>
        <taxon>Actinomycetota</taxon>
        <taxon>Actinomycetes</taxon>
        <taxon>Mycobacteriales</taxon>
        <taxon>Nocardiaceae</taxon>
        <taxon>Williamsia</taxon>
    </lineage>
</organism>
<dbReference type="OrthoDB" id="4265717at2"/>
<accession>A0A318S406</accession>
<evidence type="ECO:0000259" key="1">
    <source>
        <dbReference type="Pfam" id="PF01965"/>
    </source>
</evidence>
<keyword evidence="3" id="KW-1185">Reference proteome</keyword>
<dbReference type="SUPFAM" id="SSF52317">
    <property type="entry name" value="Class I glutamine amidotransferase-like"/>
    <property type="match status" value="1"/>
</dbReference>
<dbReference type="EMBL" id="QJSP01000004">
    <property type="protein sequence ID" value="PYE18625.1"/>
    <property type="molecule type" value="Genomic_DNA"/>
</dbReference>
<feature type="domain" description="DJ-1/PfpI" evidence="1">
    <location>
        <begin position="3"/>
        <end position="165"/>
    </location>
</feature>
<dbReference type="AlphaFoldDB" id="A0A318S406"/>
<dbReference type="InterPro" id="IPR002818">
    <property type="entry name" value="DJ-1/PfpI"/>
</dbReference>
<dbReference type="Proteomes" id="UP000247591">
    <property type="component" value="Unassembled WGS sequence"/>
</dbReference>
<protein>
    <submittedName>
        <fullName evidence="2">DJ-1/PfpI family protein</fullName>
    </submittedName>
</protein>
<evidence type="ECO:0000313" key="2">
    <source>
        <dbReference type="EMBL" id="PYE18625.1"/>
    </source>
</evidence>
<gene>
    <name evidence="2" type="ORF">DFR67_104204</name>
</gene>
<evidence type="ECO:0000313" key="3">
    <source>
        <dbReference type="Proteomes" id="UP000247591"/>
    </source>
</evidence>
<sequence length="197" mass="21139">MREVSVVLFDGFELLDVFGPVEILSVLPEQFRVTMVAAEAGLIASSQGTRVEAAGFVGAATPDIVMVPGGIGSRPLVDDDRYLEQLRTYVSGAHLLTSVCTGSAILAAAGLLDGYRATSNKRSFDWVATQGTLVNWERRARWVHDRDRWTSSGVAAGIDMTAALIADLVGNELAEHAAAVIEYEPQTDADNDPFADR</sequence>